<dbReference type="AlphaFoldDB" id="A0A5D0TQ70"/>
<keyword evidence="2" id="KW-1133">Transmembrane helix</keyword>
<feature type="transmembrane region" description="Helical" evidence="2">
    <location>
        <begin position="43"/>
        <end position="67"/>
    </location>
</feature>
<gene>
    <name evidence="3" type="ORF">FXF65_40475</name>
</gene>
<keyword evidence="2" id="KW-0472">Membrane</keyword>
<dbReference type="RefSeq" id="WP_148355791.1">
    <property type="nucleotide sequence ID" value="NZ_JBHSBF010000048.1"/>
</dbReference>
<evidence type="ECO:0000313" key="4">
    <source>
        <dbReference type="Proteomes" id="UP000322634"/>
    </source>
</evidence>
<feature type="compositionally biased region" description="Pro residues" evidence="1">
    <location>
        <begin position="7"/>
        <end position="36"/>
    </location>
</feature>
<protein>
    <submittedName>
        <fullName evidence="3">Uncharacterized protein</fullName>
    </submittedName>
</protein>
<organism evidence="3 4">
    <name type="scientific">Actinomadura syzygii</name>
    <dbReference type="NCBI Taxonomy" id="1427538"/>
    <lineage>
        <taxon>Bacteria</taxon>
        <taxon>Bacillati</taxon>
        <taxon>Actinomycetota</taxon>
        <taxon>Actinomycetes</taxon>
        <taxon>Streptosporangiales</taxon>
        <taxon>Thermomonosporaceae</taxon>
        <taxon>Actinomadura</taxon>
    </lineage>
</organism>
<feature type="region of interest" description="Disordered" evidence="1">
    <location>
        <begin position="1"/>
        <end position="37"/>
    </location>
</feature>
<dbReference type="EMBL" id="VSFF01000019">
    <property type="protein sequence ID" value="TYC07823.1"/>
    <property type="molecule type" value="Genomic_DNA"/>
</dbReference>
<name>A0A5D0TQ70_9ACTN</name>
<keyword evidence="2" id="KW-0812">Transmembrane</keyword>
<evidence type="ECO:0000256" key="1">
    <source>
        <dbReference type="SAM" id="MobiDB-lite"/>
    </source>
</evidence>
<dbReference type="Proteomes" id="UP000322634">
    <property type="component" value="Unassembled WGS sequence"/>
</dbReference>
<proteinExistence type="predicted"/>
<feature type="region of interest" description="Disordered" evidence="1">
    <location>
        <begin position="90"/>
        <end position="119"/>
    </location>
</feature>
<feature type="compositionally biased region" description="Low complexity" evidence="1">
    <location>
        <begin position="90"/>
        <end position="113"/>
    </location>
</feature>
<sequence>MSSPQWPGQPPGGPFPPPPPPGPPLPPGGPGFPPPHRGGGGGALVPLLIIGVVVVLAFIGIGAFVILNTGDDDPHRTSAFPSYTPYSPSYTPYSPESTPSSTPSSGTSSDPASILGPTIRTAKGNTFTRAGTRTASCTSRANAKLQTALRVNPCVGEMYSAVYASPSKNIITSVSIAKFASSSAASSVSNVTNTEGWPLLLTPSDASGLPQPRADPAYWTRSWSQGSSVIYAQSYWSNGGPTGGRTGSVFATAGELGVEITNTLVWSN</sequence>
<accession>A0A5D0TQ70</accession>
<reference evidence="3 4" key="1">
    <citation type="submission" date="2019-08" db="EMBL/GenBank/DDBJ databases">
        <title>Actinomadura sp. nov. CYP1-5 isolated from mountain soil.</title>
        <authorList>
            <person name="Songsumanus A."/>
            <person name="Kuncharoen N."/>
            <person name="Kudo T."/>
            <person name="Yuki M."/>
            <person name="Igarashi Y."/>
            <person name="Tanasupawat S."/>
        </authorList>
    </citation>
    <scope>NUCLEOTIDE SEQUENCE [LARGE SCALE GENOMIC DNA]</scope>
    <source>
        <strain evidence="3 4">GKU157</strain>
    </source>
</reference>
<keyword evidence="4" id="KW-1185">Reference proteome</keyword>
<evidence type="ECO:0000256" key="2">
    <source>
        <dbReference type="SAM" id="Phobius"/>
    </source>
</evidence>
<dbReference type="OrthoDB" id="3477077at2"/>
<evidence type="ECO:0000313" key="3">
    <source>
        <dbReference type="EMBL" id="TYC07823.1"/>
    </source>
</evidence>
<comment type="caution">
    <text evidence="3">The sequence shown here is derived from an EMBL/GenBank/DDBJ whole genome shotgun (WGS) entry which is preliminary data.</text>
</comment>